<evidence type="ECO:0000259" key="1">
    <source>
        <dbReference type="Pfam" id="PF00144"/>
    </source>
</evidence>
<dbReference type="AlphaFoldDB" id="A0AAD7IB24"/>
<dbReference type="SUPFAM" id="SSF56601">
    <property type="entry name" value="beta-lactamase/transpeptidase-like"/>
    <property type="match status" value="1"/>
</dbReference>
<proteinExistence type="predicted"/>
<feature type="non-terminal residue" evidence="2">
    <location>
        <position position="217"/>
    </location>
</feature>
<dbReference type="InterPro" id="IPR012338">
    <property type="entry name" value="Beta-lactam/transpept-like"/>
</dbReference>
<organism evidence="2 3">
    <name type="scientific">Mycena maculata</name>
    <dbReference type="NCBI Taxonomy" id="230809"/>
    <lineage>
        <taxon>Eukaryota</taxon>
        <taxon>Fungi</taxon>
        <taxon>Dikarya</taxon>
        <taxon>Basidiomycota</taxon>
        <taxon>Agaricomycotina</taxon>
        <taxon>Agaricomycetes</taxon>
        <taxon>Agaricomycetidae</taxon>
        <taxon>Agaricales</taxon>
        <taxon>Marasmiineae</taxon>
        <taxon>Mycenaceae</taxon>
        <taxon>Mycena</taxon>
    </lineage>
</organism>
<dbReference type="Pfam" id="PF00144">
    <property type="entry name" value="Beta-lactamase"/>
    <property type="match status" value="1"/>
</dbReference>
<dbReference type="Proteomes" id="UP001215280">
    <property type="component" value="Unassembled WGS sequence"/>
</dbReference>
<gene>
    <name evidence="2" type="ORF">DFH07DRAFT_752792</name>
</gene>
<keyword evidence="3" id="KW-1185">Reference proteome</keyword>
<evidence type="ECO:0000313" key="2">
    <source>
        <dbReference type="EMBL" id="KAJ7737902.1"/>
    </source>
</evidence>
<sequence length="217" mass="23853">IAALQLIGQGRIGLDTPVEQVLPELANPVVVTARDEAGKPRSTTPAKVEIAFGQLLNHSSGLDYSLDGTTPNGMLNAYPHSLQRPGCLGVLQDLSVETQGSLAGVPLKFEPGTDFGADAYDLTCSRFIIERLSGKSLEKYLIYFLRLLGIKHTSFYLTPPLKERLLPLSYRNESGTIQRWNRPLVVDHNPASVNVHFVGSGLFSSQKDYLAILRHWL</sequence>
<dbReference type="Gene3D" id="3.40.710.10">
    <property type="entry name" value="DD-peptidase/beta-lactamase superfamily"/>
    <property type="match status" value="1"/>
</dbReference>
<dbReference type="InterPro" id="IPR050789">
    <property type="entry name" value="Diverse_Enzym_Activities"/>
</dbReference>
<feature type="domain" description="Beta-lactamase-related" evidence="1">
    <location>
        <begin position="2"/>
        <end position="211"/>
    </location>
</feature>
<comment type="caution">
    <text evidence="2">The sequence shown here is derived from an EMBL/GenBank/DDBJ whole genome shotgun (WGS) entry which is preliminary data.</text>
</comment>
<evidence type="ECO:0000313" key="3">
    <source>
        <dbReference type="Proteomes" id="UP001215280"/>
    </source>
</evidence>
<dbReference type="PANTHER" id="PTHR43283:SF3">
    <property type="entry name" value="BETA-LACTAMASE FAMILY PROTEIN (AFU_ORTHOLOGUE AFUA_5G07500)"/>
    <property type="match status" value="1"/>
</dbReference>
<protein>
    <submittedName>
        <fullName evidence="2">Beta-lactamase/transpeptidase-like protein</fullName>
    </submittedName>
</protein>
<dbReference type="InterPro" id="IPR001466">
    <property type="entry name" value="Beta-lactam-related"/>
</dbReference>
<dbReference type="PANTHER" id="PTHR43283">
    <property type="entry name" value="BETA-LACTAMASE-RELATED"/>
    <property type="match status" value="1"/>
</dbReference>
<dbReference type="EMBL" id="JARJLG010000140">
    <property type="protein sequence ID" value="KAJ7737902.1"/>
    <property type="molecule type" value="Genomic_DNA"/>
</dbReference>
<name>A0AAD7IB24_9AGAR</name>
<reference evidence="2" key="1">
    <citation type="submission" date="2023-03" db="EMBL/GenBank/DDBJ databases">
        <title>Massive genome expansion in bonnet fungi (Mycena s.s.) driven by repeated elements and novel gene families across ecological guilds.</title>
        <authorList>
            <consortium name="Lawrence Berkeley National Laboratory"/>
            <person name="Harder C.B."/>
            <person name="Miyauchi S."/>
            <person name="Viragh M."/>
            <person name="Kuo A."/>
            <person name="Thoen E."/>
            <person name="Andreopoulos B."/>
            <person name="Lu D."/>
            <person name="Skrede I."/>
            <person name="Drula E."/>
            <person name="Henrissat B."/>
            <person name="Morin E."/>
            <person name="Kohler A."/>
            <person name="Barry K."/>
            <person name="LaButti K."/>
            <person name="Morin E."/>
            <person name="Salamov A."/>
            <person name="Lipzen A."/>
            <person name="Mereny Z."/>
            <person name="Hegedus B."/>
            <person name="Baldrian P."/>
            <person name="Stursova M."/>
            <person name="Weitz H."/>
            <person name="Taylor A."/>
            <person name="Grigoriev I.V."/>
            <person name="Nagy L.G."/>
            <person name="Martin F."/>
            <person name="Kauserud H."/>
        </authorList>
    </citation>
    <scope>NUCLEOTIDE SEQUENCE</scope>
    <source>
        <strain evidence="2">CBHHK188m</strain>
    </source>
</reference>
<accession>A0AAD7IB24</accession>